<dbReference type="PANTHER" id="PTHR11257:SF13">
    <property type="entry name" value="GEO07322P1"/>
    <property type="match status" value="1"/>
</dbReference>
<organism evidence="2">
    <name type="scientific">Cnaphalocrocis medinalis</name>
    <name type="common">Rice leaffolder moth</name>
    <dbReference type="NCBI Taxonomy" id="437488"/>
    <lineage>
        <taxon>Eukaryota</taxon>
        <taxon>Metazoa</taxon>
        <taxon>Ecdysozoa</taxon>
        <taxon>Arthropoda</taxon>
        <taxon>Hexapoda</taxon>
        <taxon>Insecta</taxon>
        <taxon>Pterygota</taxon>
        <taxon>Neoptera</taxon>
        <taxon>Endopterygota</taxon>
        <taxon>Lepidoptera</taxon>
        <taxon>Glossata</taxon>
        <taxon>Ditrysia</taxon>
        <taxon>Pyraloidea</taxon>
        <taxon>Crambidae</taxon>
        <taxon>Pyraustinae</taxon>
        <taxon>Cnaphalocrocis</taxon>
    </lineage>
</organism>
<accession>A0A0A1CR73</accession>
<evidence type="ECO:0000256" key="1">
    <source>
        <dbReference type="SAM" id="SignalP"/>
    </source>
</evidence>
<name>A0A0A1CR73_CNAME</name>
<feature type="signal peptide" evidence="1">
    <location>
        <begin position="1"/>
        <end position="16"/>
    </location>
</feature>
<dbReference type="Pfam" id="PF03392">
    <property type="entry name" value="OS-D"/>
    <property type="match status" value="1"/>
</dbReference>
<reference evidence="2" key="1">
    <citation type="submission" date="2014-08" db="EMBL/GenBank/DDBJ databases">
        <title>Putative chemosensory protein genes in Cnaphalocrocis medinalis.</title>
        <authorList>
            <person name="Liu S."/>
        </authorList>
    </citation>
    <scope>NUCLEOTIDE SEQUENCE</scope>
    <source>
        <strain evidence="2">HF</strain>
    </source>
</reference>
<sequence>MKVLILTLCLAAAALAQEKYDSVDDNFDISEVLDNERLLNSYAKCLLDKGPCTPEVKKVKDKLPEALQTRCAKCTDKQKQIGKKLAQEVKKKRPDLWKDLVAHYDPQGKYQESFQDYLKP</sequence>
<gene>
    <name evidence="2" type="primary">CSP13</name>
</gene>
<dbReference type="SUPFAM" id="SSF100910">
    <property type="entry name" value="Chemosensory protein Csp2"/>
    <property type="match status" value="1"/>
</dbReference>
<dbReference type="AlphaFoldDB" id="A0A0A1CR73"/>
<dbReference type="PANTHER" id="PTHR11257">
    <property type="entry name" value="CHEMOSENSORY PROTEIN-RELATED"/>
    <property type="match status" value="1"/>
</dbReference>
<proteinExistence type="evidence at transcript level"/>
<dbReference type="InterPro" id="IPR036682">
    <property type="entry name" value="OS_D_A10/PebIII_sf"/>
</dbReference>
<dbReference type="InterPro" id="IPR005055">
    <property type="entry name" value="A10/PebIII"/>
</dbReference>
<dbReference type="EMBL" id="KM365197">
    <property type="protein sequence ID" value="AIX97832.1"/>
    <property type="molecule type" value="mRNA"/>
</dbReference>
<dbReference type="Gene3D" id="1.10.2080.10">
    <property type="entry name" value="Insect odorant-binding protein A10/Ejaculatory bulb-specific protein 3"/>
    <property type="match status" value="1"/>
</dbReference>
<evidence type="ECO:0000313" key="2">
    <source>
        <dbReference type="EMBL" id="AIX97832.1"/>
    </source>
</evidence>
<feature type="chain" id="PRO_5001981500" evidence="1">
    <location>
        <begin position="17"/>
        <end position="120"/>
    </location>
</feature>
<protein>
    <submittedName>
        <fullName evidence="2">Chemosensory protein</fullName>
    </submittedName>
</protein>
<keyword evidence="1" id="KW-0732">Signal</keyword>